<keyword evidence="2 3" id="KW-0067">ATP-binding</keyword>
<feature type="region of interest" description="Disordered" evidence="4">
    <location>
        <begin position="612"/>
        <end position="633"/>
    </location>
</feature>
<keyword evidence="7" id="KW-1185">Reference proteome</keyword>
<reference evidence="6" key="3">
    <citation type="submission" date="2025-09" db="UniProtKB">
        <authorList>
            <consortium name="Ensembl"/>
        </authorList>
    </citation>
    <scope>IDENTIFICATION</scope>
</reference>
<evidence type="ECO:0000313" key="7">
    <source>
        <dbReference type="Proteomes" id="UP000028761"/>
    </source>
</evidence>
<proteinExistence type="predicted"/>
<dbReference type="SUPFAM" id="SSF47986">
    <property type="entry name" value="DEATH domain"/>
    <property type="match status" value="1"/>
</dbReference>
<evidence type="ECO:0000256" key="1">
    <source>
        <dbReference type="ARBA" id="ARBA00022741"/>
    </source>
</evidence>
<dbReference type="GO" id="GO:0045087">
    <property type="term" value="P:innate immune response"/>
    <property type="evidence" value="ECO:0007669"/>
    <property type="project" value="UniProtKB-ARBA"/>
</dbReference>
<dbReference type="GO" id="GO:0007165">
    <property type="term" value="P:signal transduction"/>
    <property type="evidence" value="ECO:0007669"/>
    <property type="project" value="InterPro"/>
</dbReference>
<dbReference type="InterPro" id="IPR011009">
    <property type="entry name" value="Kinase-like_dom_sf"/>
</dbReference>
<sequence length="633" mass="67782">MAGGPGPGEPAAPGAQHFLYEVPPWVMCRFYKVMDALEPADWCQFAALIVRDQTELRLCERSGQRTASVLWPWINRNARVADLVHILTHLQLLRARDIITAWHPPAPLPSPSTTAPRPSSIPAPAEAEAWSPRKLPSSASTLLSPAFPGSQTHSGPELGLVPSPASLRPPPPSPAPSSTKPGPESSVSLLQGAHPSPFCWPLCEISQGTHNFSEELKIGEGGFGCVYRAVMRNTVYAVKKLKEDADLEWTAVKQSFLTEVEQLSRFRHPNIVDFAGYCAQNGFYCLVYGFLPNGSLEDRLHCQTQACPPLSWPQRLDILLGTARAIQFLHQDSPSLIHGDIKSSNVLLDERLTPKLGDFGLARFSRFAGSSPSQSSTVARTRTVRGTLAYLPEEYIKTGRLAVDTDTFSFGVVVLETLAAQRAVKTHGARIKYLVYERLEKLQAVVAGVPGHLEAASCIPPSPQENSYVSSTGGAHSGAAPWQPLAAPSGASAQAAEQLQRGLNQPVESDESLGGLSAALRSWHLTPSCPLGPAPLGEASCPQGDTAGESSWGSGPGFRPTAVEGLVLGSSASSSSEPPQIIINPARQKMVQKLALYEDGALDSLQLLSSSSLPGLGLEQDRQGPEESDEFQS</sequence>
<evidence type="ECO:0000256" key="4">
    <source>
        <dbReference type="SAM" id="MobiDB-lite"/>
    </source>
</evidence>
<protein>
    <submittedName>
        <fullName evidence="6">Interleukin 1 receptor associated kinase 1</fullName>
    </submittedName>
</protein>
<dbReference type="Pfam" id="PF00069">
    <property type="entry name" value="Pkinase"/>
    <property type="match status" value="1"/>
</dbReference>
<dbReference type="Pfam" id="PF00531">
    <property type="entry name" value="Death"/>
    <property type="match status" value="1"/>
</dbReference>
<dbReference type="PANTHER" id="PTHR47989:SF62">
    <property type="entry name" value="OS05G0423500 PROTEIN"/>
    <property type="match status" value="1"/>
</dbReference>
<feature type="region of interest" description="Disordered" evidence="4">
    <location>
        <begin position="536"/>
        <end position="558"/>
    </location>
</feature>
<evidence type="ECO:0000256" key="2">
    <source>
        <dbReference type="ARBA" id="ARBA00022840"/>
    </source>
</evidence>
<dbReference type="GeneTree" id="ENSGT00940000160502"/>
<dbReference type="InterPro" id="IPR011029">
    <property type="entry name" value="DEATH-like_dom_sf"/>
</dbReference>
<evidence type="ECO:0000313" key="6">
    <source>
        <dbReference type="Ensembl" id="ENSPANP00000007214.2"/>
    </source>
</evidence>
<dbReference type="InterPro" id="IPR000488">
    <property type="entry name" value="Death_dom"/>
</dbReference>
<dbReference type="PROSITE" id="PS00107">
    <property type="entry name" value="PROTEIN_KINASE_ATP"/>
    <property type="match status" value="1"/>
</dbReference>
<keyword evidence="1 3" id="KW-0547">Nucleotide-binding</keyword>
<dbReference type="SUPFAM" id="SSF56112">
    <property type="entry name" value="Protein kinase-like (PK-like)"/>
    <property type="match status" value="1"/>
</dbReference>
<feature type="region of interest" description="Disordered" evidence="4">
    <location>
        <begin position="107"/>
        <end position="188"/>
    </location>
</feature>
<dbReference type="Gene3D" id="3.30.200.20">
    <property type="entry name" value="Phosphorylase Kinase, domain 1"/>
    <property type="match status" value="1"/>
</dbReference>
<feature type="compositionally biased region" description="Low complexity" evidence="4">
    <location>
        <begin position="483"/>
        <end position="496"/>
    </location>
</feature>
<dbReference type="PROSITE" id="PS50011">
    <property type="entry name" value="PROTEIN_KINASE_DOM"/>
    <property type="match status" value="1"/>
</dbReference>
<dbReference type="InterPro" id="IPR035533">
    <property type="entry name" value="Death_IRAK1"/>
</dbReference>
<feature type="compositionally biased region" description="Low complexity" evidence="4">
    <location>
        <begin position="111"/>
        <end position="146"/>
    </location>
</feature>
<dbReference type="SMART" id="SM00220">
    <property type="entry name" value="S_TKc"/>
    <property type="match status" value="1"/>
</dbReference>
<feature type="domain" description="Protein kinase" evidence="5">
    <location>
        <begin position="212"/>
        <end position="524"/>
    </location>
</feature>
<dbReference type="InterPro" id="IPR017441">
    <property type="entry name" value="Protein_kinase_ATP_BS"/>
</dbReference>
<dbReference type="FunFam" id="3.30.200.20:FF:000300">
    <property type="entry name" value="Interleukin-1 receptor-associated kinase 1 (Predicted)"/>
    <property type="match status" value="1"/>
</dbReference>
<dbReference type="FunFam" id="1.10.533.10:FF:000027">
    <property type="entry name" value="Interleukin-1 receptor-associated kinase 1 (Predicted)"/>
    <property type="match status" value="1"/>
</dbReference>
<dbReference type="GO" id="GO:0005524">
    <property type="term" value="F:ATP binding"/>
    <property type="evidence" value="ECO:0007669"/>
    <property type="project" value="UniProtKB-UniRule"/>
</dbReference>
<dbReference type="CDD" id="cd08794">
    <property type="entry name" value="Death_IRAK1"/>
    <property type="match status" value="1"/>
</dbReference>
<reference evidence="6 7" key="1">
    <citation type="submission" date="2012-03" db="EMBL/GenBank/DDBJ databases">
        <title>Whole Genome Assembly of Papio anubis.</title>
        <authorList>
            <person name="Liu Y.L."/>
            <person name="Abraham K.A."/>
            <person name="Akbar H.A."/>
            <person name="Ali S.A."/>
            <person name="Anosike U.A."/>
            <person name="Aqrawi P.A."/>
            <person name="Arias F.A."/>
            <person name="Attaway T.A."/>
            <person name="Awwad R.A."/>
            <person name="Babu C.B."/>
            <person name="Bandaranaike D.B."/>
            <person name="Battles P.B."/>
            <person name="Bell A.B."/>
            <person name="Beltran B.B."/>
            <person name="Berhane-Mersha D.B."/>
            <person name="Bess C.B."/>
            <person name="Bickham C.B."/>
            <person name="Bolden T.B."/>
            <person name="Carter K.C."/>
            <person name="Chau D.C."/>
            <person name="Chavez A.C."/>
            <person name="Clerc-Blankenburg K.C."/>
            <person name="Coyle M.C."/>
            <person name="Dao M.D."/>
            <person name="Davila M.L.D."/>
            <person name="Davy-Carroll L.D."/>
            <person name="Denson S.D."/>
            <person name="Dinh H.D."/>
            <person name="Fernandez S.F."/>
            <person name="Fernando P.F."/>
            <person name="Forbes L.F."/>
            <person name="Francis C.F."/>
            <person name="Francisco L.F."/>
            <person name="Fu Q.F."/>
            <person name="Garcia-Iii R.G."/>
            <person name="Garrett T.G."/>
            <person name="Gross S.G."/>
            <person name="Gubbala S.G."/>
            <person name="Hirani K.H."/>
            <person name="Hogues M.H."/>
            <person name="Hollins B.H."/>
            <person name="Jackson L.J."/>
            <person name="Javaid M.J."/>
            <person name="Jhangiani S.J."/>
            <person name="Johnson A.J."/>
            <person name="Johnson B.J."/>
            <person name="Jones J.J."/>
            <person name="Joshi V.J."/>
            <person name="Kalu J.K."/>
            <person name="Khan N.K."/>
            <person name="Korchina V.K."/>
            <person name="Kovar C.K."/>
            <person name="Lago L.L."/>
            <person name="Lara F.L."/>
            <person name="Le T.-K.L."/>
            <person name="Lee S.L."/>
            <person name="Legall-Iii F.L."/>
            <person name="Lemon S.L."/>
            <person name="Liu J.L."/>
            <person name="Liu Y.-S.L."/>
            <person name="Liyanage D.L."/>
            <person name="Lopez J.L."/>
            <person name="Lorensuhewa L.L."/>
            <person name="Mata R.M."/>
            <person name="Mathew T.M."/>
            <person name="Mercado C.M."/>
            <person name="Mercado I.M."/>
            <person name="Morales K.M."/>
            <person name="Morgan M.M."/>
            <person name="Munidasa M.M."/>
            <person name="Ngo D.N."/>
            <person name="Nguyen L.N."/>
            <person name="Nguyen T.N."/>
            <person name="Nguyen N.N."/>
            <person name="Obregon M.O."/>
            <person name="Okwuonu G.O."/>
            <person name="Ongeri F.O."/>
            <person name="Onwere C.O."/>
            <person name="Osifeso I.O."/>
            <person name="Parra A.P."/>
            <person name="Patil S.P."/>
            <person name="Perez A.P."/>
            <person name="Perez Y.P."/>
            <person name="Pham C.P."/>
            <person name="Pu L.-L.P."/>
            <person name="Puazo M.P."/>
            <person name="Quiroz J.Q."/>
            <person name="Rouhana J.R."/>
            <person name="Ruiz M.R."/>
            <person name="Ruiz S.-J.R."/>
            <person name="Saada N.S."/>
            <person name="Santibanez J.S."/>
            <person name="Scheel M.S."/>
            <person name="Schneider B.S."/>
            <person name="Simmons D.S."/>
            <person name="Sisson I.S."/>
            <person name="Tang L.-Y.T."/>
            <person name="Thornton R.T."/>
            <person name="Tisius J.T."/>
            <person name="Toledanes G.T."/>
            <person name="Trejos Z.T."/>
            <person name="Usmani K.U."/>
            <person name="Varghese R.V."/>
            <person name="Vattathil S.V."/>
            <person name="Vee V.V."/>
            <person name="Walker D.W."/>
            <person name="Weissenberger G.W."/>
            <person name="White C.W."/>
            <person name="Williams A.W."/>
            <person name="Woodworth J.W."/>
            <person name="Wright R.W."/>
            <person name="Zhu Y.Z."/>
            <person name="Han Y.H."/>
            <person name="Newsham I.N."/>
            <person name="Nazareth L.N."/>
            <person name="Worley K.W."/>
            <person name="Muzny D.M."/>
            <person name="Rogers J.R."/>
            <person name="Gibbs R.G."/>
        </authorList>
    </citation>
    <scope>NUCLEOTIDE SEQUENCE [LARGE SCALE GENOMIC DNA]</scope>
</reference>
<organism evidence="6 7">
    <name type="scientific">Papio anubis</name>
    <name type="common">Olive baboon</name>
    <dbReference type="NCBI Taxonomy" id="9555"/>
    <lineage>
        <taxon>Eukaryota</taxon>
        <taxon>Metazoa</taxon>
        <taxon>Chordata</taxon>
        <taxon>Craniata</taxon>
        <taxon>Vertebrata</taxon>
        <taxon>Euteleostomi</taxon>
        <taxon>Mammalia</taxon>
        <taxon>Eutheria</taxon>
        <taxon>Euarchontoglires</taxon>
        <taxon>Primates</taxon>
        <taxon>Haplorrhini</taxon>
        <taxon>Catarrhini</taxon>
        <taxon>Cercopithecidae</taxon>
        <taxon>Cercopithecinae</taxon>
        <taxon>Papio</taxon>
    </lineage>
</organism>
<accession>A0A096N4A8</accession>
<dbReference type="GO" id="GO:0071345">
    <property type="term" value="P:cellular response to cytokine stimulus"/>
    <property type="evidence" value="ECO:0007669"/>
    <property type="project" value="UniProtKB-ARBA"/>
</dbReference>
<dbReference type="Proteomes" id="UP000028761">
    <property type="component" value="Chromosome X"/>
</dbReference>
<gene>
    <name evidence="6" type="primary">IRAK1</name>
</gene>
<dbReference type="AlphaFoldDB" id="A0A096N4A8"/>
<dbReference type="PROSITE" id="PS00108">
    <property type="entry name" value="PROTEIN_KINASE_ST"/>
    <property type="match status" value="1"/>
</dbReference>
<dbReference type="InterPro" id="IPR008271">
    <property type="entry name" value="Ser/Thr_kinase_AS"/>
</dbReference>
<dbReference type="Gene3D" id="1.10.510.10">
    <property type="entry name" value="Transferase(Phosphotransferase) domain 1"/>
    <property type="match status" value="1"/>
</dbReference>
<feature type="binding site" evidence="3">
    <location>
        <position position="240"/>
    </location>
    <ligand>
        <name>ATP</name>
        <dbReference type="ChEBI" id="CHEBI:30616"/>
    </ligand>
</feature>
<dbReference type="Gene3D" id="1.10.533.10">
    <property type="entry name" value="Death Domain, Fas"/>
    <property type="match status" value="1"/>
</dbReference>
<dbReference type="PANTHER" id="PTHR47989">
    <property type="entry name" value="OS01G0750732 PROTEIN"/>
    <property type="match status" value="1"/>
</dbReference>
<dbReference type="InterPro" id="IPR000719">
    <property type="entry name" value="Prot_kinase_dom"/>
</dbReference>
<reference evidence="6" key="2">
    <citation type="submission" date="2025-08" db="UniProtKB">
        <authorList>
            <consortium name="Ensembl"/>
        </authorList>
    </citation>
    <scope>IDENTIFICATION</scope>
</reference>
<feature type="region of interest" description="Disordered" evidence="4">
    <location>
        <begin position="460"/>
        <end position="511"/>
    </location>
</feature>
<evidence type="ECO:0000256" key="3">
    <source>
        <dbReference type="PROSITE-ProRule" id="PRU10141"/>
    </source>
</evidence>
<dbReference type="Ensembl" id="ENSPANT00000013343.3">
    <property type="protein sequence ID" value="ENSPANP00000007214.2"/>
    <property type="gene ID" value="ENSPANG00000015781.4"/>
</dbReference>
<dbReference type="ExpressionAtlas" id="A0A096N4A8">
    <property type="expression patterns" value="baseline"/>
</dbReference>
<dbReference type="Bgee" id="ENSPANG00000015781">
    <property type="expression patterns" value="Expressed in arcuate nucleus of hypothalamus and 60 other cell types or tissues"/>
</dbReference>
<feature type="compositionally biased region" description="Polar residues" evidence="4">
    <location>
        <begin position="464"/>
        <end position="474"/>
    </location>
</feature>
<evidence type="ECO:0000259" key="5">
    <source>
        <dbReference type="PROSITE" id="PS50011"/>
    </source>
</evidence>
<dbReference type="GO" id="GO:0004672">
    <property type="term" value="F:protein kinase activity"/>
    <property type="evidence" value="ECO:0007669"/>
    <property type="project" value="InterPro"/>
</dbReference>
<name>A0A096N4A8_PAPAN</name>